<feature type="domain" description="AAA" evidence="1">
    <location>
        <begin position="2"/>
        <end position="52"/>
    </location>
</feature>
<evidence type="ECO:0000313" key="3">
    <source>
        <dbReference type="Proteomes" id="UP000277921"/>
    </source>
</evidence>
<dbReference type="InterPro" id="IPR050678">
    <property type="entry name" value="DNA_Partitioning_ATPase"/>
</dbReference>
<dbReference type="InterPro" id="IPR027417">
    <property type="entry name" value="P-loop_NTPase"/>
</dbReference>
<sequence length="211" mass="22080">MKIAVVHTKGGVGKSTTSLQLAIGMSLTGANVWLVDGDRQETAISAMTMRAESGRPPLAASAYSNGATLRAQVAAQSGAFDHVIIDAGVGDSSALRAALTVADVALIPVVPRSFEVWAVKDIAALIEEARAVHDLKALAFMNLADVSGPDNRDAAAALREFSTFELLDCRLTRRKAFANAAAAGLHVEEMPRRDLTACAEAERLLDAVLAA</sequence>
<dbReference type="Proteomes" id="UP000277921">
    <property type="component" value="Unassembled WGS sequence"/>
</dbReference>
<gene>
    <name evidence="2" type="ORF">DF051_29420</name>
</gene>
<dbReference type="SUPFAM" id="SSF52540">
    <property type="entry name" value="P-loop containing nucleoside triphosphate hydrolases"/>
    <property type="match status" value="1"/>
</dbReference>
<dbReference type="PIRSF" id="PIRSF009320">
    <property type="entry name" value="Nuc_binding_HP_1000"/>
    <property type="match status" value="1"/>
</dbReference>
<dbReference type="Gene3D" id="3.40.50.300">
    <property type="entry name" value="P-loop containing nucleotide triphosphate hydrolases"/>
    <property type="match status" value="1"/>
</dbReference>
<dbReference type="RefSeq" id="WP_124583497.1">
    <property type="nucleotide sequence ID" value="NZ_QTQV01000021.1"/>
</dbReference>
<dbReference type="AlphaFoldDB" id="A0A3N8PSJ4"/>
<evidence type="ECO:0000313" key="2">
    <source>
        <dbReference type="EMBL" id="RQT09806.1"/>
    </source>
</evidence>
<dbReference type="InterPro" id="IPR025669">
    <property type="entry name" value="AAA_dom"/>
</dbReference>
<dbReference type="PANTHER" id="PTHR13696:SF96">
    <property type="entry name" value="COBQ_COBB_MIND_PARA NUCLEOTIDE BINDING DOMAIN-CONTAINING PROTEIN"/>
    <property type="match status" value="1"/>
</dbReference>
<name>A0A3N8PSJ4_9BURK</name>
<evidence type="ECO:0000259" key="1">
    <source>
        <dbReference type="Pfam" id="PF13614"/>
    </source>
</evidence>
<dbReference type="PANTHER" id="PTHR13696">
    <property type="entry name" value="P-LOOP CONTAINING NUCLEOSIDE TRIPHOSPHATE HYDROLASE"/>
    <property type="match status" value="1"/>
</dbReference>
<protein>
    <submittedName>
        <fullName evidence="2">Chromosome partitioning protein ParA</fullName>
    </submittedName>
</protein>
<reference evidence="2 3" key="1">
    <citation type="submission" date="2018-08" db="EMBL/GenBank/DDBJ databases">
        <title>Comparative analysis of Burkholderia isolates from Puerto Rico.</title>
        <authorList>
            <person name="Hall C."/>
            <person name="Sahl J."/>
            <person name="Wagner D."/>
        </authorList>
    </citation>
    <scope>NUCLEOTIDE SEQUENCE [LARGE SCALE GENOMIC DNA]</scope>
    <source>
        <strain evidence="2 3">Bp9025</strain>
    </source>
</reference>
<comment type="caution">
    <text evidence="2">The sequence shown here is derived from an EMBL/GenBank/DDBJ whole genome shotgun (WGS) entry which is preliminary data.</text>
</comment>
<accession>A0A3N8PSJ4</accession>
<organism evidence="2 3">
    <name type="scientific">Burkholderia contaminans</name>
    <dbReference type="NCBI Taxonomy" id="488447"/>
    <lineage>
        <taxon>Bacteria</taxon>
        <taxon>Pseudomonadati</taxon>
        <taxon>Pseudomonadota</taxon>
        <taxon>Betaproteobacteria</taxon>
        <taxon>Burkholderiales</taxon>
        <taxon>Burkholderiaceae</taxon>
        <taxon>Burkholderia</taxon>
        <taxon>Burkholderia cepacia complex</taxon>
    </lineage>
</organism>
<dbReference type="CDD" id="cd02042">
    <property type="entry name" value="ParAB_family"/>
    <property type="match status" value="1"/>
</dbReference>
<dbReference type="EMBL" id="QTQV01000021">
    <property type="protein sequence ID" value="RQT09806.1"/>
    <property type="molecule type" value="Genomic_DNA"/>
</dbReference>
<proteinExistence type="predicted"/>
<dbReference type="Pfam" id="PF13614">
    <property type="entry name" value="AAA_31"/>
    <property type="match status" value="1"/>
</dbReference>